<dbReference type="InterPro" id="IPR027417">
    <property type="entry name" value="P-loop_NTPase"/>
</dbReference>
<dbReference type="Proteomes" id="UP000886667">
    <property type="component" value="Unassembled WGS sequence"/>
</dbReference>
<reference evidence="1" key="1">
    <citation type="journal article" date="2021" name="Proc. Natl. Acad. Sci. U.S.A.">
        <title>Global biogeography of chemosynthetic symbionts reveals both localized and globally distributed symbiont groups. .</title>
        <authorList>
            <person name="Osvatic J.T."/>
            <person name="Wilkins L.G.E."/>
            <person name="Leibrecht L."/>
            <person name="Leray M."/>
            <person name="Zauner S."/>
            <person name="Polzin J."/>
            <person name="Camacho Y."/>
            <person name="Gros O."/>
            <person name="van Gils J.A."/>
            <person name="Eisen J.A."/>
            <person name="Petersen J.M."/>
            <person name="Yuen B."/>
        </authorList>
    </citation>
    <scope>NUCLEOTIDE SEQUENCE</scope>
    <source>
        <strain evidence="1">MAGclacostrist064TRANS</strain>
    </source>
</reference>
<protein>
    <submittedName>
        <fullName evidence="1">Sulfotransferase</fullName>
    </submittedName>
</protein>
<dbReference type="EMBL" id="JAEPCM010000299">
    <property type="protein sequence ID" value="MCG7946469.1"/>
    <property type="molecule type" value="Genomic_DNA"/>
</dbReference>
<dbReference type="AlphaFoldDB" id="A0A9E4KC87"/>
<comment type="caution">
    <text evidence="1">The sequence shown here is derived from an EMBL/GenBank/DDBJ whole genome shotgun (WGS) entry which is preliminary data.</text>
</comment>
<sequence>MNKSSQKKPHTLSDLCIVGGCGSSGTTLLAHIVSKHEKIGSGPEFNCFNHHELYDFDSFKKELTNLHVGKAKPSGYVDVPVFMTFQDHYGVHHELIHEWVSQSSSSLEFICLLRDHLLDHFRCEIFFEKSPTNAYCFNAAGKTLNGVKLVHMVRDGRDVVCSLMKRGWNLFGAGSRWLYDTVQGLEARNNPNYMELRYEEFVSDPGSVLNELFSHLNVSKTANDLIDSKKEVPGLYSEEWTNRSEPNAWNQTPSDPISTNSIGRYKEKLSKGELNYLNKIKIKRSVDTAQDTPRTFGELLEYLDYPRSVEQNSITESSESINNFYKVSDYLRRVRRFHNRNYWHLPQIYTY</sequence>
<name>A0A9E4KC87_9GAMM</name>
<organism evidence="1 2">
    <name type="scientific">Candidatus Thiodiazotropha taylori</name>
    <dbReference type="NCBI Taxonomy" id="2792791"/>
    <lineage>
        <taxon>Bacteria</taxon>
        <taxon>Pseudomonadati</taxon>
        <taxon>Pseudomonadota</taxon>
        <taxon>Gammaproteobacteria</taxon>
        <taxon>Chromatiales</taxon>
        <taxon>Sedimenticolaceae</taxon>
        <taxon>Candidatus Thiodiazotropha</taxon>
    </lineage>
</organism>
<proteinExistence type="predicted"/>
<evidence type="ECO:0000313" key="2">
    <source>
        <dbReference type="Proteomes" id="UP000886667"/>
    </source>
</evidence>
<dbReference type="Pfam" id="PF13469">
    <property type="entry name" value="Sulfotransfer_3"/>
    <property type="match status" value="1"/>
</dbReference>
<dbReference type="SUPFAM" id="SSF52540">
    <property type="entry name" value="P-loop containing nucleoside triphosphate hydrolases"/>
    <property type="match status" value="1"/>
</dbReference>
<evidence type="ECO:0000313" key="1">
    <source>
        <dbReference type="EMBL" id="MCG7946469.1"/>
    </source>
</evidence>
<gene>
    <name evidence="1" type="ORF">JAZ07_09020</name>
</gene>
<dbReference type="Gene3D" id="3.40.50.300">
    <property type="entry name" value="P-loop containing nucleotide triphosphate hydrolases"/>
    <property type="match status" value="1"/>
</dbReference>
<accession>A0A9E4KC87</accession>